<dbReference type="EMBL" id="CAJNOK010020004">
    <property type="protein sequence ID" value="CAF1309316.1"/>
    <property type="molecule type" value="Genomic_DNA"/>
</dbReference>
<name>A0A8S2QW44_9BILA</name>
<evidence type="ECO:0000313" key="2">
    <source>
        <dbReference type="EMBL" id="CAF4117018.1"/>
    </source>
</evidence>
<dbReference type="EMBL" id="CAJOBA010041595">
    <property type="protein sequence ID" value="CAF4117018.1"/>
    <property type="molecule type" value="Genomic_DNA"/>
</dbReference>
<evidence type="ECO:0000313" key="3">
    <source>
        <dbReference type="Proteomes" id="UP000682733"/>
    </source>
</evidence>
<accession>A0A8S2QW44</accession>
<proteinExistence type="predicted"/>
<reference evidence="2" key="1">
    <citation type="submission" date="2021-02" db="EMBL/GenBank/DDBJ databases">
        <authorList>
            <person name="Nowell W R."/>
        </authorList>
    </citation>
    <scope>NUCLEOTIDE SEQUENCE</scope>
</reference>
<organism evidence="2 3">
    <name type="scientific">Didymodactylos carnosus</name>
    <dbReference type="NCBI Taxonomy" id="1234261"/>
    <lineage>
        <taxon>Eukaryota</taxon>
        <taxon>Metazoa</taxon>
        <taxon>Spiralia</taxon>
        <taxon>Gnathifera</taxon>
        <taxon>Rotifera</taxon>
        <taxon>Eurotatoria</taxon>
        <taxon>Bdelloidea</taxon>
        <taxon>Philodinida</taxon>
        <taxon>Philodinidae</taxon>
        <taxon>Didymodactylos</taxon>
    </lineage>
</organism>
<sequence>MQRTAPKKTWIKHIDEDLKPQRISTGEARDIATDRRRWKQIVNDSSQPAVPTAAYWLRGRPAYQAPATE</sequence>
<dbReference type="Proteomes" id="UP000677228">
    <property type="component" value="Unassembled WGS sequence"/>
</dbReference>
<comment type="caution">
    <text evidence="2">The sequence shown here is derived from an EMBL/GenBank/DDBJ whole genome shotgun (WGS) entry which is preliminary data.</text>
</comment>
<gene>
    <name evidence="1" type="ORF">OVA965_LOCUS28907</name>
    <name evidence="2" type="ORF">TMI583_LOCUS29672</name>
</gene>
<protein>
    <submittedName>
        <fullName evidence="2">Uncharacterized protein</fullName>
    </submittedName>
</protein>
<dbReference type="AlphaFoldDB" id="A0A8S2QW44"/>
<evidence type="ECO:0000313" key="1">
    <source>
        <dbReference type="EMBL" id="CAF1309316.1"/>
    </source>
</evidence>
<dbReference type="Proteomes" id="UP000682733">
    <property type="component" value="Unassembled WGS sequence"/>
</dbReference>